<dbReference type="EMBL" id="PUFN01000028">
    <property type="protein sequence ID" value="TDG70029.1"/>
    <property type="molecule type" value="Genomic_DNA"/>
</dbReference>
<keyword evidence="1" id="KW-0472">Membrane</keyword>
<dbReference type="OrthoDB" id="2323554at2"/>
<feature type="transmembrane region" description="Helical" evidence="1">
    <location>
        <begin position="30"/>
        <end position="52"/>
    </location>
</feature>
<name>A0A4R5NBM3_9LACO</name>
<feature type="transmembrane region" description="Helical" evidence="1">
    <location>
        <begin position="64"/>
        <end position="86"/>
    </location>
</feature>
<dbReference type="Proteomes" id="UP000295257">
    <property type="component" value="Unassembled WGS sequence"/>
</dbReference>
<accession>A0A4R5NBM3</accession>
<evidence type="ECO:0000256" key="1">
    <source>
        <dbReference type="SAM" id="Phobius"/>
    </source>
</evidence>
<keyword evidence="1" id="KW-1133">Transmembrane helix</keyword>
<evidence type="ECO:0008006" key="4">
    <source>
        <dbReference type="Google" id="ProtNLM"/>
    </source>
</evidence>
<feature type="transmembrane region" description="Helical" evidence="1">
    <location>
        <begin position="141"/>
        <end position="165"/>
    </location>
</feature>
<dbReference type="AlphaFoldDB" id="A0A4R5NBM3"/>
<comment type="caution">
    <text evidence="2">The sequence shown here is derived from an EMBL/GenBank/DDBJ whole genome shotgun (WGS) entry which is preliminary data.</text>
</comment>
<dbReference type="RefSeq" id="WP_010017913.1">
    <property type="nucleotide sequence ID" value="NZ_CAJJMR010000009.1"/>
</dbReference>
<reference evidence="2 3" key="1">
    <citation type="journal article" date="2019" name="Appl. Microbiol. Biotechnol.">
        <title>Uncovering carbohydrate metabolism through a genotype-phenotype association study of 56 lactic acid bacteria genomes.</title>
        <authorList>
            <person name="Buron-Moles G."/>
            <person name="Chailyan A."/>
            <person name="Dolejs I."/>
            <person name="Forster J."/>
            <person name="Miks M.H."/>
        </authorList>
    </citation>
    <scope>NUCLEOTIDE SEQUENCE [LARGE SCALE GENOMIC DNA]</scope>
    <source>
        <strain evidence="2 3">ATCC 29644</strain>
    </source>
</reference>
<evidence type="ECO:0000313" key="3">
    <source>
        <dbReference type="Proteomes" id="UP000295257"/>
    </source>
</evidence>
<evidence type="ECO:0000313" key="2">
    <source>
        <dbReference type="EMBL" id="TDG70029.1"/>
    </source>
</evidence>
<gene>
    <name evidence="2" type="ORF">C5L30_001760</name>
</gene>
<keyword evidence="1" id="KW-0812">Transmembrane</keyword>
<sequence length="177" mass="20798">MKKLDKKLIKWFIGKNVFVDERIQKEVGIFATRTVFVLFVFELVFGFGISVYASNTQTTDFETLFYIATFVQAIGALILIYGFMIIPMGKKRLLVKEVSPEDKKEFVKGLQHSWVRIAPLEFVGFWVVHSLFYFNEGYFKILFSFKEIISALIFTTFFTIFMSLYERMHVKTIKDDE</sequence>
<organism evidence="2 3">
    <name type="scientific">Companilactobacillus farciminis</name>
    <dbReference type="NCBI Taxonomy" id="1612"/>
    <lineage>
        <taxon>Bacteria</taxon>
        <taxon>Bacillati</taxon>
        <taxon>Bacillota</taxon>
        <taxon>Bacilli</taxon>
        <taxon>Lactobacillales</taxon>
        <taxon>Lactobacillaceae</taxon>
        <taxon>Companilactobacillus</taxon>
    </lineage>
</organism>
<proteinExistence type="predicted"/>
<protein>
    <recommendedName>
        <fullName evidence="4">DUF3278 domain-containing protein</fullName>
    </recommendedName>
</protein>
<keyword evidence="3" id="KW-1185">Reference proteome</keyword>
<feature type="transmembrane region" description="Helical" evidence="1">
    <location>
        <begin position="113"/>
        <end position="135"/>
    </location>
</feature>